<feature type="compositionally biased region" description="Polar residues" evidence="1">
    <location>
        <begin position="7"/>
        <end position="17"/>
    </location>
</feature>
<organism evidence="2 3">
    <name type="scientific">Cirrhinus mrigala</name>
    <name type="common">Mrigala</name>
    <dbReference type="NCBI Taxonomy" id="683832"/>
    <lineage>
        <taxon>Eukaryota</taxon>
        <taxon>Metazoa</taxon>
        <taxon>Chordata</taxon>
        <taxon>Craniata</taxon>
        <taxon>Vertebrata</taxon>
        <taxon>Euteleostomi</taxon>
        <taxon>Actinopterygii</taxon>
        <taxon>Neopterygii</taxon>
        <taxon>Teleostei</taxon>
        <taxon>Ostariophysi</taxon>
        <taxon>Cypriniformes</taxon>
        <taxon>Cyprinidae</taxon>
        <taxon>Labeoninae</taxon>
        <taxon>Labeonini</taxon>
        <taxon>Cirrhinus</taxon>
    </lineage>
</organism>
<reference evidence="2 3" key="1">
    <citation type="submission" date="2024-05" db="EMBL/GenBank/DDBJ databases">
        <title>Genome sequencing and assembly of Indian major carp, Cirrhinus mrigala (Hamilton, 1822).</title>
        <authorList>
            <person name="Mohindra V."/>
            <person name="Chowdhury L.M."/>
            <person name="Lal K."/>
            <person name="Jena J.K."/>
        </authorList>
    </citation>
    <scope>NUCLEOTIDE SEQUENCE [LARGE SCALE GENOMIC DNA]</scope>
    <source>
        <strain evidence="2">CM1030</strain>
        <tissue evidence="2">Blood</tissue>
    </source>
</reference>
<dbReference type="Proteomes" id="UP001529510">
    <property type="component" value="Unassembled WGS sequence"/>
</dbReference>
<proteinExistence type="predicted"/>
<dbReference type="EMBL" id="JAMKFB020000745">
    <property type="protein sequence ID" value="KAL0147484.1"/>
    <property type="molecule type" value="Genomic_DNA"/>
</dbReference>
<protein>
    <submittedName>
        <fullName evidence="2">Uncharacterized protein</fullName>
    </submittedName>
</protein>
<evidence type="ECO:0000256" key="1">
    <source>
        <dbReference type="SAM" id="MobiDB-lite"/>
    </source>
</evidence>
<sequence>MGVGSFDSGQLTANHESPSPLPSHALATTIEHPSNPNLKRHIFKSECHRDMGVGLYHSYWQAAFGVSSLAAAKPLPSNQTEYPSNHLASPISLHQNIVETWDLVLMLANRNP</sequence>
<name>A0ABD0MCM5_CIRMR</name>
<evidence type="ECO:0000313" key="2">
    <source>
        <dbReference type="EMBL" id="KAL0147484.1"/>
    </source>
</evidence>
<comment type="caution">
    <text evidence="2">The sequence shown here is derived from an EMBL/GenBank/DDBJ whole genome shotgun (WGS) entry which is preliminary data.</text>
</comment>
<dbReference type="AlphaFoldDB" id="A0ABD0MCM5"/>
<feature type="region of interest" description="Disordered" evidence="1">
    <location>
        <begin position="1"/>
        <end position="37"/>
    </location>
</feature>
<gene>
    <name evidence="2" type="ORF">M9458_057209</name>
</gene>
<keyword evidence="3" id="KW-1185">Reference proteome</keyword>
<evidence type="ECO:0000313" key="3">
    <source>
        <dbReference type="Proteomes" id="UP001529510"/>
    </source>
</evidence>
<accession>A0ABD0MCM5</accession>